<dbReference type="Gene3D" id="1.20.1070.10">
    <property type="entry name" value="Rhodopsin 7-helix transmembrane proteins"/>
    <property type="match status" value="1"/>
</dbReference>
<keyword evidence="4 5" id="KW-0472">Membrane</keyword>
<evidence type="ECO:0000256" key="3">
    <source>
        <dbReference type="ARBA" id="ARBA00022989"/>
    </source>
</evidence>
<keyword evidence="3 5" id="KW-1133">Transmembrane helix</keyword>
<dbReference type="PANTHER" id="PTHR45902:SF5">
    <property type="entry name" value="G-PROTEIN COUPLED RECEPTORS FAMILY 2 PROFILE 2 DOMAIN-CONTAINING PROTEIN"/>
    <property type="match status" value="1"/>
</dbReference>
<feature type="domain" description="G-protein coupled receptors family 2 profile 2" evidence="6">
    <location>
        <begin position="1"/>
        <end position="174"/>
    </location>
</feature>
<evidence type="ECO:0000313" key="8">
    <source>
        <dbReference type="RefSeq" id="XP_013791129.1"/>
    </source>
</evidence>
<evidence type="ECO:0000256" key="4">
    <source>
        <dbReference type="ARBA" id="ARBA00023136"/>
    </source>
</evidence>
<evidence type="ECO:0000313" key="7">
    <source>
        <dbReference type="Proteomes" id="UP000694941"/>
    </source>
</evidence>
<dbReference type="PROSITE" id="PS50261">
    <property type="entry name" value="G_PROTEIN_RECEP_F2_4"/>
    <property type="match status" value="1"/>
</dbReference>
<dbReference type="CDD" id="cd15039">
    <property type="entry name" value="7tmB3_Methuselah-like"/>
    <property type="match status" value="1"/>
</dbReference>
<accession>A0ABM1BYK6</accession>
<evidence type="ECO:0000259" key="6">
    <source>
        <dbReference type="PROSITE" id="PS50261"/>
    </source>
</evidence>
<dbReference type="PANTHER" id="PTHR45902">
    <property type="entry name" value="LATROPHILIN RECEPTOR-LIKE PROTEIN A"/>
    <property type="match status" value="1"/>
</dbReference>
<reference evidence="8" key="1">
    <citation type="submission" date="2025-08" db="UniProtKB">
        <authorList>
            <consortium name="RefSeq"/>
        </authorList>
    </citation>
    <scope>IDENTIFICATION</scope>
    <source>
        <tissue evidence="8">Muscle</tissue>
    </source>
</reference>
<feature type="transmembrane region" description="Helical" evidence="5">
    <location>
        <begin position="152"/>
        <end position="173"/>
    </location>
</feature>
<dbReference type="GeneID" id="106474976"/>
<proteinExistence type="predicted"/>
<sequence length="245" mass="28060">MSVLAFDVWMSLLRAARELRVSKGRQWRRFLCYCLYSWLTPMILVVVTVVTEQQENVSDEYKPGFGLYHCWFGHKKALSLFFVTPLGTVMFMNVVFFICSARIIVNTSSDVTNNQTKSSRQNFRLYSKLALLTGLTWIVGLLAGYLDYESLWYIFVLLNTLQGLFIFVSFSCTRKVRTYLQVKLRPVTSKSASNRTPINTKESGSNLLAVELPHENNHVVSSERDLTYTHFTGSSTRTSNTTNII</sequence>
<dbReference type="Proteomes" id="UP000694941">
    <property type="component" value="Unplaced"/>
</dbReference>
<evidence type="ECO:0000256" key="5">
    <source>
        <dbReference type="SAM" id="Phobius"/>
    </source>
</evidence>
<dbReference type="Pfam" id="PF00002">
    <property type="entry name" value="7tm_2"/>
    <property type="match status" value="1"/>
</dbReference>
<feature type="transmembrane region" description="Helical" evidence="5">
    <location>
        <begin position="125"/>
        <end position="146"/>
    </location>
</feature>
<comment type="subcellular location">
    <subcellularLocation>
        <location evidence="1">Membrane</location>
        <topology evidence="1">Multi-pass membrane protein</topology>
    </subcellularLocation>
</comment>
<feature type="transmembrane region" description="Helical" evidence="5">
    <location>
        <begin position="81"/>
        <end position="105"/>
    </location>
</feature>
<feature type="transmembrane region" description="Helical" evidence="5">
    <location>
        <begin position="30"/>
        <end position="50"/>
    </location>
</feature>
<evidence type="ECO:0000256" key="1">
    <source>
        <dbReference type="ARBA" id="ARBA00004141"/>
    </source>
</evidence>
<protein>
    <submittedName>
        <fullName evidence="8">G-protein coupled receptor Mth2-like</fullName>
    </submittedName>
</protein>
<dbReference type="InterPro" id="IPR053231">
    <property type="entry name" value="GPCR_LN-TM7"/>
</dbReference>
<keyword evidence="7" id="KW-1185">Reference proteome</keyword>
<organism evidence="7 8">
    <name type="scientific">Limulus polyphemus</name>
    <name type="common">Atlantic horseshoe crab</name>
    <dbReference type="NCBI Taxonomy" id="6850"/>
    <lineage>
        <taxon>Eukaryota</taxon>
        <taxon>Metazoa</taxon>
        <taxon>Ecdysozoa</taxon>
        <taxon>Arthropoda</taxon>
        <taxon>Chelicerata</taxon>
        <taxon>Merostomata</taxon>
        <taxon>Xiphosura</taxon>
        <taxon>Limulidae</taxon>
        <taxon>Limulus</taxon>
    </lineage>
</organism>
<dbReference type="RefSeq" id="XP_013791129.1">
    <property type="nucleotide sequence ID" value="XM_013935675.1"/>
</dbReference>
<dbReference type="InterPro" id="IPR000832">
    <property type="entry name" value="GPCR_2_secretin-like"/>
</dbReference>
<gene>
    <name evidence="8" type="primary">LOC106474976</name>
</gene>
<evidence type="ECO:0000256" key="2">
    <source>
        <dbReference type="ARBA" id="ARBA00022692"/>
    </source>
</evidence>
<name>A0ABM1BYK6_LIMPO</name>
<keyword evidence="2 5" id="KW-0812">Transmembrane</keyword>
<dbReference type="InterPro" id="IPR017981">
    <property type="entry name" value="GPCR_2-like_7TM"/>
</dbReference>